<dbReference type="OrthoDB" id="8613189at2"/>
<accession>F2BFC5</accession>
<dbReference type="AlphaFoldDB" id="F2BFC5"/>
<keyword evidence="2" id="KW-1185">Reference proteome</keyword>
<dbReference type="RefSeq" id="WP_007343437.1">
    <property type="nucleotide sequence ID" value="NZ_GL878494.1"/>
</dbReference>
<gene>
    <name evidence="1" type="ORF">HMPREF9123_2432</name>
</gene>
<comment type="caution">
    <text evidence="1">The sequence shown here is derived from an EMBL/GenBank/DDBJ whole genome shotgun (WGS) entry which is preliminary data.</text>
</comment>
<protein>
    <submittedName>
        <fullName evidence="1">VanZ family protein</fullName>
    </submittedName>
</protein>
<dbReference type="PANTHER" id="PTHR28008">
    <property type="entry name" value="DOMAIN PROTEIN, PUTATIVE (AFU_ORTHOLOGUE AFUA_3G10980)-RELATED"/>
    <property type="match status" value="1"/>
</dbReference>
<dbReference type="HOGENOM" id="CLU_096028_6_0_4"/>
<evidence type="ECO:0000313" key="2">
    <source>
        <dbReference type="Proteomes" id="UP000004105"/>
    </source>
</evidence>
<evidence type="ECO:0000313" key="1">
    <source>
        <dbReference type="EMBL" id="EGF08997.1"/>
    </source>
</evidence>
<dbReference type="PANTHER" id="PTHR28008:SF1">
    <property type="entry name" value="DOMAIN PROTEIN, PUTATIVE (AFU_ORTHOLOGUE AFUA_3G10980)-RELATED"/>
    <property type="match status" value="1"/>
</dbReference>
<dbReference type="NCBIfam" id="NF037970">
    <property type="entry name" value="vanZ_1"/>
    <property type="match status" value="1"/>
</dbReference>
<organism evidence="1 2">
    <name type="scientific">Neisseria bacilliformis ATCC BAA-1200</name>
    <dbReference type="NCBI Taxonomy" id="888742"/>
    <lineage>
        <taxon>Bacteria</taxon>
        <taxon>Pseudomonadati</taxon>
        <taxon>Pseudomonadota</taxon>
        <taxon>Betaproteobacteria</taxon>
        <taxon>Neisseriales</taxon>
        <taxon>Neisseriaceae</taxon>
        <taxon>Neisseria</taxon>
    </lineage>
</organism>
<proteinExistence type="predicted"/>
<sequence length="122" mass="13181">MSLPRNKYTALAAAWFALLWYFLLRESGTHAAPPFPHFDKAAHCAAFFAQFWLAARAWLQENRRPPLLPLSAAAIALAAASETAQALFTRSRSGDLLDALADLVGAAAALLLAGKVFRSRNG</sequence>
<dbReference type="Proteomes" id="UP000004105">
    <property type="component" value="Unassembled WGS sequence"/>
</dbReference>
<reference evidence="1 2" key="1">
    <citation type="submission" date="2011-02" db="EMBL/GenBank/DDBJ databases">
        <authorList>
            <person name="Muzny D."/>
            <person name="Qin X."/>
            <person name="Deng J."/>
            <person name="Jiang H."/>
            <person name="Liu Y."/>
            <person name="Qu J."/>
            <person name="Song X.-Z."/>
            <person name="Zhang L."/>
            <person name="Thornton R."/>
            <person name="Coyle M."/>
            <person name="Francisco L."/>
            <person name="Jackson L."/>
            <person name="Javaid M."/>
            <person name="Korchina V."/>
            <person name="Kovar C."/>
            <person name="Mata R."/>
            <person name="Mathew T."/>
            <person name="Ngo R."/>
            <person name="Nguyen L."/>
            <person name="Nguyen N."/>
            <person name="Okwuonu G."/>
            <person name="Ongeri F."/>
            <person name="Pham C."/>
            <person name="Simmons D."/>
            <person name="Wilczek-Boney K."/>
            <person name="Hale W."/>
            <person name="Jakkamsetti A."/>
            <person name="Pham P."/>
            <person name="Ruth R."/>
            <person name="San Lucas F."/>
            <person name="Warren J."/>
            <person name="Zhang J."/>
            <person name="Zhao Z."/>
            <person name="Zhou C."/>
            <person name="Zhu D."/>
            <person name="Lee S."/>
            <person name="Bess C."/>
            <person name="Blankenburg K."/>
            <person name="Forbes L."/>
            <person name="Fu Q."/>
            <person name="Gubbala S."/>
            <person name="Hirani K."/>
            <person name="Jayaseelan J.C."/>
            <person name="Lara F."/>
            <person name="Munidasa M."/>
            <person name="Palculict T."/>
            <person name="Patil S."/>
            <person name="Pu L.-L."/>
            <person name="Saada N."/>
            <person name="Tang L."/>
            <person name="Weissenberger G."/>
            <person name="Zhu Y."/>
            <person name="Hemphill L."/>
            <person name="Shang Y."/>
            <person name="Youmans B."/>
            <person name="Ayvaz T."/>
            <person name="Ross M."/>
            <person name="Santibanez J."/>
            <person name="Aqrawi P."/>
            <person name="Gross S."/>
            <person name="Joshi V."/>
            <person name="Fowler G."/>
            <person name="Nazareth L."/>
            <person name="Reid J."/>
            <person name="Worley K."/>
            <person name="Petrosino J."/>
            <person name="Highlander S."/>
            <person name="Gibbs R."/>
        </authorList>
    </citation>
    <scope>NUCLEOTIDE SEQUENCE [LARGE SCALE GENOMIC DNA]</scope>
    <source>
        <strain evidence="1 2">ATCC BAA-1200</strain>
    </source>
</reference>
<dbReference type="EMBL" id="AFAY01000048">
    <property type="protein sequence ID" value="EGF08997.1"/>
    <property type="molecule type" value="Genomic_DNA"/>
</dbReference>
<name>F2BFC5_9NEIS</name>
<dbReference type="STRING" id="267212.GCA_001063965_01795"/>